<dbReference type="Pfam" id="PF00892">
    <property type="entry name" value="EamA"/>
    <property type="match status" value="1"/>
</dbReference>
<keyword evidence="4 6" id="KW-1133">Transmembrane helix</keyword>
<feature type="transmembrane region" description="Helical" evidence="6">
    <location>
        <begin position="12"/>
        <end position="30"/>
    </location>
</feature>
<proteinExistence type="inferred from homology"/>
<evidence type="ECO:0000256" key="2">
    <source>
        <dbReference type="ARBA" id="ARBA00007635"/>
    </source>
</evidence>
<dbReference type="InterPro" id="IPR000620">
    <property type="entry name" value="EamA_dom"/>
</dbReference>
<feature type="transmembrane region" description="Helical" evidence="6">
    <location>
        <begin position="36"/>
        <end position="58"/>
    </location>
</feature>
<dbReference type="GO" id="GO:0016020">
    <property type="term" value="C:membrane"/>
    <property type="evidence" value="ECO:0007669"/>
    <property type="project" value="UniProtKB-SubCell"/>
</dbReference>
<dbReference type="PANTHER" id="PTHR31218">
    <property type="entry name" value="WAT1-RELATED PROTEIN"/>
    <property type="match status" value="1"/>
</dbReference>
<keyword evidence="3 6" id="KW-0812">Transmembrane</keyword>
<feature type="transmembrane region" description="Helical" evidence="6">
    <location>
        <begin position="70"/>
        <end position="88"/>
    </location>
</feature>
<dbReference type="GO" id="GO:0022857">
    <property type="term" value="F:transmembrane transporter activity"/>
    <property type="evidence" value="ECO:0007669"/>
    <property type="project" value="InterPro"/>
</dbReference>
<dbReference type="OMA" id="SHTCADR"/>
<keyword evidence="5 6" id="KW-0472">Membrane</keyword>
<accession>A0A078F705</accession>
<dbReference type="STRING" id="3708.A0A078F705"/>
<evidence type="ECO:0000313" key="9">
    <source>
        <dbReference type="Proteomes" id="UP000028999"/>
    </source>
</evidence>
<feature type="domain" description="EamA" evidence="7">
    <location>
        <begin position="10"/>
        <end position="83"/>
    </location>
</feature>
<evidence type="ECO:0000256" key="5">
    <source>
        <dbReference type="ARBA" id="ARBA00023136"/>
    </source>
</evidence>
<dbReference type="EMBL" id="LK031989">
    <property type="protein sequence ID" value="CDY08857.1"/>
    <property type="molecule type" value="Genomic_DNA"/>
</dbReference>
<evidence type="ECO:0000313" key="8">
    <source>
        <dbReference type="EMBL" id="CDY08857.1"/>
    </source>
</evidence>
<evidence type="ECO:0000256" key="6">
    <source>
        <dbReference type="RuleBase" id="RU363077"/>
    </source>
</evidence>
<dbReference type="InterPro" id="IPR030184">
    <property type="entry name" value="WAT1-related"/>
</dbReference>
<gene>
    <name evidence="8" type="primary">BnaA06g23670D</name>
    <name evidence="8" type="ORF">GSBRNA2T00000829001</name>
</gene>
<evidence type="ECO:0000256" key="4">
    <source>
        <dbReference type="ARBA" id="ARBA00022989"/>
    </source>
</evidence>
<dbReference type="AlphaFoldDB" id="A0A078F705"/>
<dbReference type="Gramene" id="CDY08857">
    <property type="protein sequence ID" value="CDY08857"/>
    <property type="gene ID" value="GSBRNA2T00000829001"/>
</dbReference>
<sequence length="109" mass="12823">MDMETKKPYMMVTMIQLIYAFMFLISKAVLDGGMNTFVFVFYRQAFATMFLAPLAFFFERKSVPPLSFVTFIKIFMLSLFGLTKVIIYDNNLMFLLLRLSTGYFMKHTK</sequence>
<reference evidence="8 9" key="1">
    <citation type="journal article" date="2014" name="Science">
        <title>Plant genetics. Early allopolyploid evolution in the post-Neolithic Brassica napus oilseed genome.</title>
        <authorList>
            <person name="Chalhoub B."/>
            <person name="Denoeud F."/>
            <person name="Liu S."/>
            <person name="Parkin I.A."/>
            <person name="Tang H."/>
            <person name="Wang X."/>
            <person name="Chiquet J."/>
            <person name="Belcram H."/>
            <person name="Tong C."/>
            <person name="Samans B."/>
            <person name="Correa M."/>
            <person name="Da Silva C."/>
            <person name="Just J."/>
            <person name="Falentin C."/>
            <person name="Koh C.S."/>
            <person name="Le Clainche I."/>
            <person name="Bernard M."/>
            <person name="Bento P."/>
            <person name="Noel B."/>
            <person name="Labadie K."/>
            <person name="Alberti A."/>
            <person name="Charles M."/>
            <person name="Arnaud D."/>
            <person name="Guo H."/>
            <person name="Daviaud C."/>
            <person name="Alamery S."/>
            <person name="Jabbari K."/>
            <person name="Zhao M."/>
            <person name="Edger P.P."/>
            <person name="Chelaifa H."/>
            <person name="Tack D."/>
            <person name="Lassalle G."/>
            <person name="Mestiri I."/>
            <person name="Schnel N."/>
            <person name="Le Paslier M.C."/>
            <person name="Fan G."/>
            <person name="Renault V."/>
            <person name="Bayer P.E."/>
            <person name="Golicz A.A."/>
            <person name="Manoli S."/>
            <person name="Lee T.H."/>
            <person name="Thi V.H."/>
            <person name="Chalabi S."/>
            <person name="Hu Q."/>
            <person name="Fan C."/>
            <person name="Tollenaere R."/>
            <person name="Lu Y."/>
            <person name="Battail C."/>
            <person name="Shen J."/>
            <person name="Sidebottom C.H."/>
            <person name="Wang X."/>
            <person name="Canaguier A."/>
            <person name="Chauveau A."/>
            <person name="Berard A."/>
            <person name="Deniot G."/>
            <person name="Guan M."/>
            <person name="Liu Z."/>
            <person name="Sun F."/>
            <person name="Lim Y.P."/>
            <person name="Lyons E."/>
            <person name="Town C.D."/>
            <person name="Bancroft I."/>
            <person name="Wang X."/>
            <person name="Meng J."/>
            <person name="Ma J."/>
            <person name="Pires J.C."/>
            <person name="King G.J."/>
            <person name="Brunel D."/>
            <person name="Delourme R."/>
            <person name="Renard M."/>
            <person name="Aury J.M."/>
            <person name="Adams K.L."/>
            <person name="Batley J."/>
            <person name="Snowdon R.J."/>
            <person name="Tost J."/>
            <person name="Edwards D."/>
            <person name="Zhou Y."/>
            <person name="Hua W."/>
            <person name="Sharpe A.G."/>
            <person name="Paterson A.H."/>
            <person name="Guan C."/>
            <person name="Wincker P."/>
        </authorList>
    </citation>
    <scope>NUCLEOTIDE SEQUENCE [LARGE SCALE GENOMIC DNA]</scope>
    <source>
        <strain evidence="9">cv. Darmor-bzh</strain>
    </source>
</reference>
<evidence type="ECO:0000256" key="1">
    <source>
        <dbReference type="ARBA" id="ARBA00004141"/>
    </source>
</evidence>
<organism evidence="8 9">
    <name type="scientific">Brassica napus</name>
    <name type="common">Rape</name>
    <dbReference type="NCBI Taxonomy" id="3708"/>
    <lineage>
        <taxon>Eukaryota</taxon>
        <taxon>Viridiplantae</taxon>
        <taxon>Streptophyta</taxon>
        <taxon>Embryophyta</taxon>
        <taxon>Tracheophyta</taxon>
        <taxon>Spermatophyta</taxon>
        <taxon>Magnoliopsida</taxon>
        <taxon>eudicotyledons</taxon>
        <taxon>Gunneridae</taxon>
        <taxon>Pentapetalae</taxon>
        <taxon>rosids</taxon>
        <taxon>malvids</taxon>
        <taxon>Brassicales</taxon>
        <taxon>Brassicaceae</taxon>
        <taxon>Brassiceae</taxon>
        <taxon>Brassica</taxon>
    </lineage>
</organism>
<comment type="subcellular location">
    <subcellularLocation>
        <location evidence="1 6">Membrane</location>
        <topology evidence="1 6">Multi-pass membrane protein</topology>
    </subcellularLocation>
</comment>
<evidence type="ECO:0000259" key="7">
    <source>
        <dbReference type="Pfam" id="PF00892"/>
    </source>
</evidence>
<dbReference type="PaxDb" id="3708-A0A078F705"/>
<comment type="caution">
    <text evidence="6">Lacks conserved residue(s) required for the propagation of feature annotation.</text>
</comment>
<comment type="similarity">
    <text evidence="2 6">Belongs to the drug/metabolite transporter (DMT) superfamily. Plant drug/metabolite exporter (P-DME) (TC 2.A.7.4) family.</text>
</comment>
<dbReference type="Proteomes" id="UP000028999">
    <property type="component" value="Unassembled WGS sequence"/>
</dbReference>
<protein>
    <recommendedName>
        <fullName evidence="6">WAT1-related protein</fullName>
    </recommendedName>
</protein>
<name>A0A078F705_BRANA</name>
<evidence type="ECO:0000256" key="3">
    <source>
        <dbReference type="ARBA" id="ARBA00022692"/>
    </source>
</evidence>
<keyword evidence="9" id="KW-1185">Reference proteome</keyword>